<keyword evidence="2" id="KW-1185">Reference proteome</keyword>
<sequence length="224" mass="25032">MWSNFIAQHNISFLLADCFTKLCKAMLTDSKIATKFACSRTKTTQIIKKSLAPSLHQDVVRDLQTKPFSMATDVSNDCNCDKSLTILVCYFPDQATTKFIAMPICNIEKASNIFDHFQEVFVDNNIPWENLVSFVSENCSVTTSRHNSVVTRIKEKCPAVFDFGCVCHLANLCTVAGVKALALPVEDLLVKGYFHFFHRSVRNFNTVVVSFQGPVVCGLAFLNP</sequence>
<name>A0A6J8CIN4_MYTCO</name>
<dbReference type="EMBL" id="CACVKT020005485">
    <property type="protein sequence ID" value="CAC5395346.1"/>
    <property type="molecule type" value="Genomic_DNA"/>
</dbReference>
<protein>
    <recommendedName>
        <fullName evidence="3">DUF4371 domain-containing protein</fullName>
    </recommendedName>
</protein>
<reference evidence="1 2" key="1">
    <citation type="submission" date="2020-06" db="EMBL/GenBank/DDBJ databases">
        <authorList>
            <person name="Li R."/>
            <person name="Bekaert M."/>
        </authorList>
    </citation>
    <scope>NUCLEOTIDE SEQUENCE [LARGE SCALE GENOMIC DNA]</scope>
    <source>
        <strain evidence="2">wild</strain>
    </source>
</reference>
<evidence type="ECO:0008006" key="3">
    <source>
        <dbReference type="Google" id="ProtNLM"/>
    </source>
</evidence>
<dbReference type="PANTHER" id="PTHR37162">
    <property type="entry name" value="HAT FAMILY DIMERISATION DOMAINCONTAINING PROTEIN-RELATED"/>
    <property type="match status" value="1"/>
</dbReference>
<dbReference type="Proteomes" id="UP000507470">
    <property type="component" value="Unassembled WGS sequence"/>
</dbReference>
<gene>
    <name evidence="1" type="ORF">MCOR_30024</name>
</gene>
<proteinExistence type="predicted"/>
<accession>A0A6J8CIN4</accession>
<dbReference type="PANTHER" id="PTHR37162:SF1">
    <property type="entry name" value="BED-TYPE DOMAIN-CONTAINING PROTEIN"/>
    <property type="match status" value="1"/>
</dbReference>
<dbReference type="AlphaFoldDB" id="A0A6J8CIN4"/>
<organism evidence="1 2">
    <name type="scientific">Mytilus coruscus</name>
    <name type="common">Sea mussel</name>
    <dbReference type="NCBI Taxonomy" id="42192"/>
    <lineage>
        <taxon>Eukaryota</taxon>
        <taxon>Metazoa</taxon>
        <taxon>Spiralia</taxon>
        <taxon>Lophotrochozoa</taxon>
        <taxon>Mollusca</taxon>
        <taxon>Bivalvia</taxon>
        <taxon>Autobranchia</taxon>
        <taxon>Pteriomorphia</taxon>
        <taxon>Mytilida</taxon>
        <taxon>Mytiloidea</taxon>
        <taxon>Mytilidae</taxon>
        <taxon>Mytilinae</taxon>
        <taxon>Mytilus</taxon>
    </lineage>
</organism>
<evidence type="ECO:0000313" key="1">
    <source>
        <dbReference type="EMBL" id="CAC5395346.1"/>
    </source>
</evidence>
<evidence type="ECO:0000313" key="2">
    <source>
        <dbReference type="Proteomes" id="UP000507470"/>
    </source>
</evidence>
<dbReference type="OrthoDB" id="6116262at2759"/>